<dbReference type="GeneID" id="7047806"/>
<dbReference type="EMBL" id="KE651166">
    <property type="protein sequence ID" value="EEB05220.1"/>
    <property type="molecule type" value="Genomic_DNA"/>
</dbReference>
<keyword evidence="2" id="KW-1185">Reference proteome</keyword>
<dbReference type="VEuPathDB" id="FungiDB:SJAG_00219"/>
<dbReference type="Proteomes" id="UP000001744">
    <property type="component" value="Unassembled WGS sequence"/>
</dbReference>
<dbReference type="AlphaFoldDB" id="B6JV19"/>
<dbReference type="OMA" id="ANCILML"/>
<reference evidence="1 2" key="1">
    <citation type="journal article" date="2011" name="Science">
        <title>Comparative functional genomics of the fission yeasts.</title>
        <authorList>
            <person name="Rhind N."/>
            <person name="Chen Z."/>
            <person name="Yassour M."/>
            <person name="Thompson D.A."/>
            <person name="Haas B.J."/>
            <person name="Habib N."/>
            <person name="Wapinski I."/>
            <person name="Roy S."/>
            <person name="Lin M.F."/>
            <person name="Heiman D.I."/>
            <person name="Young S.K."/>
            <person name="Furuya K."/>
            <person name="Guo Y."/>
            <person name="Pidoux A."/>
            <person name="Chen H.M."/>
            <person name="Robbertse B."/>
            <person name="Goldberg J.M."/>
            <person name="Aoki K."/>
            <person name="Bayne E.H."/>
            <person name="Berlin A.M."/>
            <person name="Desjardins C.A."/>
            <person name="Dobbs E."/>
            <person name="Dukaj L."/>
            <person name="Fan L."/>
            <person name="FitzGerald M.G."/>
            <person name="French C."/>
            <person name="Gujja S."/>
            <person name="Hansen K."/>
            <person name="Keifenheim D."/>
            <person name="Levin J.Z."/>
            <person name="Mosher R.A."/>
            <person name="Mueller C.A."/>
            <person name="Pfiffner J."/>
            <person name="Priest M."/>
            <person name="Russ C."/>
            <person name="Smialowska A."/>
            <person name="Swoboda P."/>
            <person name="Sykes S.M."/>
            <person name="Vaughn M."/>
            <person name="Vengrova S."/>
            <person name="Yoder R."/>
            <person name="Zeng Q."/>
            <person name="Allshire R."/>
            <person name="Baulcombe D."/>
            <person name="Birren B.W."/>
            <person name="Brown W."/>
            <person name="Ekwall K."/>
            <person name="Kellis M."/>
            <person name="Leatherwood J."/>
            <person name="Levin H."/>
            <person name="Margalit H."/>
            <person name="Martienssen R."/>
            <person name="Nieduszynski C.A."/>
            <person name="Spatafora J.W."/>
            <person name="Friedman N."/>
            <person name="Dalgaard J.Z."/>
            <person name="Baumann P."/>
            <person name="Niki H."/>
            <person name="Regev A."/>
            <person name="Nusbaum C."/>
        </authorList>
    </citation>
    <scope>NUCLEOTIDE SEQUENCE [LARGE SCALE GENOMIC DNA]</scope>
    <source>
        <strain evidence="2">yFS275 / FY16936</strain>
    </source>
</reference>
<name>B6JV19_SCHJY</name>
<evidence type="ECO:0000313" key="2">
    <source>
        <dbReference type="Proteomes" id="UP000001744"/>
    </source>
</evidence>
<dbReference type="eggNOG" id="KOG3783">
    <property type="taxonomic scope" value="Eukaryota"/>
</dbReference>
<proteinExistence type="predicted"/>
<protein>
    <submittedName>
        <fullName evidence="1">Eukaryotic protein</fullName>
    </submittedName>
</protein>
<dbReference type="Pfam" id="PF10300">
    <property type="entry name" value="Iml2-TPR_39"/>
    <property type="match status" value="1"/>
</dbReference>
<organism evidence="1 2">
    <name type="scientific">Schizosaccharomyces japonicus (strain yFS275 / FY16936)</name>
    <name type="common">Fission yeast</name>
    <dbReference type="NCBI Taxonomy" id="402676"/>
    <lineage>
        <taxon>Eukaryota</taxon>
        <taxon>Fungi</taxon>
        <taxon>Dikarya</taxon>
        <taxon>Ascomycota</taxon>
        <taxon>Taphrinomycotina</taxon>
        <taxon>Schizosaccharomycetes</taxon>
        <taxon>Schizosaccharomycetales</taxon>
        <taxon>Schizosaccharomycetaceae</taxon>
        <taxon>Schizosaccharomyces</taxon>
    </lineage>
</organism>
<dbReference type="HOGENOM" id="CLU_464729_0_0_1"/>
<accession>B6JV19</accession>
<sequence length="596" mass="67546">MFNITKSLSFGSITKSLSFSSPTEPYTQTPKQHVDTLRRLFKGFDMMMNDEFEAIRNMFHDDSPTSLLVEAGSQFFQAMLGMEPGLVNSAMESLSKADEACEHLCKQVSRHNQQIGSYPAGWDWQVCVCDIALMHAVLGFAAGSLVDSMKAAYRIRKTFLSFEKMMGVVRETQAKKRKSGKTQTEDEKFVDEFVESGVLSGYAILTFLVSLFPPTLARILSLLSFHGNRKESLEILWTASPYSNIQGAIAGLTLYAFYGMLQGFSSFAPLRFHKELKECTDLLSRIHQRYPQGTLWLAMDAKLQYMVGNIDRSLAMLESPLKAQLTQIVASRQFEGALIHLSLRNFPRATKEMLDLLNYSKWSNAFYYYAAGCATLQLAKDSASSKEPTTMAHVKDLMKKAEQYLLTSTQYISQKKFMGSNLPVEVYLSRKLRKWKARAVARNASSITEVMQSPPYVELLYIFSVNCFHHQVVSDSIRRDVLNAKCTDTDEIALRDFFLGVIARSKKDYAAAEKQYQKVVSLNKSQMQQEDRDFWVIPFAHYELAAMHWETKGLTAKHEIVSHLKKASDASGYDWQGRMSLMCQLADQTIKSEEST</sequence>
<gene>
    <name evidence="1" type="ORF">SJAG_00219</name>
</gene>
<dbReference type="RefSeq" id="XP_002171513.1">
    <property type="nucleotide sequence ID" value="XM_002171477.2"/>
</dbReference>
<evidence type="ECO:0000313" key="1">
    <source>
        <dbReference type="EMBL" id="EEB05220.1"/>
    </source>
</evidence>
<dbReference type="OrthoDB" id="2154985at2759"/>
<dbReference type="PANTHER" id="PTHR31859">
    <property type="entry name" value="TETRATRICOPEPTIDE REPEAT PROTEIN 39 FAMILY MEMBER"/>
    <property type="match status" value="1"/>
</dbReference>
<dbReference type="PANTHER" id="PTHR31859:SF1">
    <property type="entry name" value="TETRATRICOPEPTIDE REPEAT PROTEIN 39C"/>
    <property type="match status" value="1"/>
</dbReference>
<dbReference type="InterPro" id="IPR019412">
    <property type="entry name" value="IML2/TPR_39"/>
</dbReference>
<dbReference type="JaponicusDB" id="SJAG_00219"/>